<dbReference type="EMBL" id="QBIY01013431">
    <property type="protein sequence ID" value="RXN04655.1"/>
    <property type="molecule type" value="Genomic_DNA"/>
</dbReference>
<evidence type="ECO:0007829" key="13">
    <source>
        <dbReference type="PeptideAtlas" id="A0A498LGX1"/>
    </source>
</evidence>
<evidence type="ECO:0000256" key="8">
    <source>
        <dbReference type="ARBA" id="ARBA00030097"/>
    </source>
</evidence>
<evidence type="ECO:0000256" key="5">
    <source>
        <dbReference type="ARBA" id="ARBA00022490"/>
    </source>
</evidence>
<comment type="caution">
    <text evidence="10">The sequence shown here is derived from an EMBL/GenBank/DDBJ whole genome shotgun (WGS) entry which is preliminary data.</text>
</comment>
<keyword evidence="5" id="KW-0963">Cytoplasm</keyword>
<evidence type="ECO:0000313" key="11">
    <source>
        <dbReference type="EMBL" id="RXN11186.1"/>
    </source>
</evidence>
<dbReference type="InterPro" id="IPR016689">
    <property type="entry name" value="ESCRT-2_cplx_Snf8"/>
</dbReference>
<sequence>MKVAVFALVLICLGSAWSCVGSQPLDSSSLNDIQKFSRRYAESTIASDISKIVDSMVQKNFVNFLLNQREKKSEPATDDPDRRIFNDLLKKEFVMWIQRKGIMHRRGVGAGAIAKKKLAEAKYKERGTVLAEDQIAQMSKQLETFKTHLEEFASKHKQEIPGKGFWSEMLGVGDFYYELGVQIIEVCLALKHRNGGLITLDELHHRVLKGRGKFAQDVSQDDLVRAIKKLKAMGNGFGMIPVGGSYLVQSVPAELNMDHTVVLQLAEKKGYVTVSEIRDSLKWERERACHVLDHLLKEGLAWLDSQAAGEPQYWLPALFSELLSRDVTPEEANQMTP</sequence>
<dbReference type="PANTHER" id="PTHR12806:SF0">
    <property type="entry name" value="VACUOLAR-SORTING PROTEIN SNF8"/>
    <property type="match status" value="1"/>
</dbReference>
<dbReference type="STRING" id="84645.A0A498LGX1"/>
<dbReference type="EMBL" id="QBIY01013150">
    <property type="protein sequence ID" value="RXN11186.1"/>
    <property type="molecule type" value="Genomic_DNA"/>
</dbReference>
<keyword evidence="9" id="KW-0732">Signal</keyword>
<keyword evidence="13" id="KW-1267">Proteomics identification</keyword>
<dbReference type="Pfam" id="PF04157">
    <property type="entry name" value="EAP30"/>
    <property type="match status" value="1"/>
</dbReference>
<dbReference type="Gene3D" id="6.10.250.590">
    <property type="match status" value="1"/>
</dbReference>
<evidence type="ECO:0000313" key="10">
    <source>
        <dbReference type="EMBL" id="RXN04655.1"/>
    </source>
</evidence>
<keyword evidence="4" id="KW-0813">Transport</keyword>
<feature type="signal peptide" evidence="9">
    <location>
        <begin position="1"/>
        <end position="22"/>
    </location>
</feature>
<dbReference type="Gene3D" id="6.10.140.180">
    <property type="match status" value="1"/>
</dbReference>
<reference evidence="10 12" key="1">
    <citation type="submission" date="2018-03" db="EMBL/GenBank/DDBJ databases">
        <title>Draft genome sequence of Rohu Carp (Labeo rohita).</title>
        <authorList>
            <person name="Das P."/>
            <person name="Kushwaha B."/>
            <person name="Joshi C.G."/>
            <person name="Kumar D."/>
            <person name="Nagpure N.S."/>
            <person name="Sahoo L."/>
            <person name="Das S.P."/>
            <person name="Bit A."/>
            <person name="Patnaik S."/>
            <person name="Meher P.K."/>
            <person name="Jayasankar P."/>
            <person name="Koringa P.G."/>
            <person name="Patel N.V."/>
            <person name="Hinsu A.T."/>
            <person name="Kumar R."/>
            <person name="Pandey M."/>
            <person name="Agarwal S."/>
            <person name="Srivastava S."/>
            <person name="Singh M."/>
            <person name="Iquebal M.A."/>
            <person name="Jaiswal S."/>
            <person name="Angadi U.B."/>
            <person name="Kumar N."/>
            <person name="Raza M."/>
            <person name="Shah T.M."/>
            <person name="Rai A."/>
            <person name="Jena J.K."/>
        </authorList>
    </citation>
    <scope>NUCLEOTIDE SEQUENCE [LARGE SCALE GENOMIC DNA]</scope>
    <source>
        <strain evidence="10">DASCIFA01</strain>
        <tissue evidence="10">Testis</tissue>
    </source>
</reference>
<evidence type="ECO:0000256" key="3">
    <source>
        <dbReference type="ARBA" id="ARBA00017052"/>
    </source>
</evidence>
<feature type="chain" id="PRO_5033439868" description="Vacuolar-sorting protein SNF8" evidence="9">
    <location>
        <begin position="23"/>
        <end position="337"/>
    </location>
</feature>
<dbReference type="PANTHER" id="PTHR12806">
    <property type="entry name" value="EAP30 SUBUNIT OF ELL COMPLEX"/>
    <property type="match status" value="1"/>
</dbReference>
<dbReference type="Gene3D" id="1.10.10.10">
    <property type="entry name" value="Winged helix-like DNA-binding domain superfamily/Winged helix DNA-binding domain"/>
    <property type="match status" value="2"/>
</dbReference>
<gene>
    <name evidence="11" type="ORF">ROHU_030132</name>
    <name evidence="10" type="ORF">ROHU_033857</name>
</gene>
<proteinExistence type="evidence at protein level"/>
<dbReference type="SUPFAM" id="SSF46785">
    <property type="entry name" value="Winged helix' DNA-binding domain"/>
    <property type="match status" value="2"/>
</dbReference>
<organism evidence="10 12">
    <name type="scientific">Labeo rohita</name>
    <name type="common">Indian major carp</name>
    <name type="synonym">Cyprinus rohita</name>
    <dbReference type="NCBI Taxonomy" id="84645"/>
    <lineage>
        <taxon>Eukaryota</taxon>
        <taxon>Metazoa</taxon>
        <taxon>Chordata</taxon>
        <taxon>Craniata</taxon>
        <taxon>Vertebrata</taxon>
        <taxon>Euteleostomi</taxon>
        <taxon>Actinopterygii</taxon>
        <taxon>Neopterygii</taxon>
        <taxon>Teleostei</taxon>
        <taxon>Ostariophysi</taxon>
        <taxon>Cypriniformes</taxon>
        <taxon>Cyprinidae</taxon>
        <taxon>Labeoninae</taxon>
        <taxon>Labeonini</taxon>
        <taxon>Labeo</taxon>
    </lineage>
</organism>
<evidence type="ECO:0000256" key="6">
    <source>
        <dbReference type="ARBA" id="ARBA00022927"/>
    </source>
</evidence>
<protein>
    <recommendedName>
        <fullName evidence="3">Vacuolar-sorting protein SNF8</fullName>
    </recommendedName>
    <alternativeName>
        <fullName evidence="8">ESCRT-II complex subunit VPS22</fullName>
    </alternativeName>
</protein>
<evidence type="ECO:0000256" key="4">
    <source>
        <dbReference type="ARBA" id="ARBA00022448"/>
    </source>
</evidence>
<comment type="subcellular location">
    <subcellularLocation>
        <location evidence="1">Cytoplasm</location>
    </subcellularLocation>
</comment>
<accession>A0A498LGX1</accession>
<dbReference type="Proteomes" id="UP000290572">
    <property type="component" value="Unassembled WGS sequence"/>
</dbReference>
<dbReference type="GO" id="GO:0005576">
    <property type="term" value="C:extracellular region"/>
    <property type="evidence" value="ECO:0007669"/>
    <property type="project" value="UniProtKB-SubCell"/>
</dbReference>
<keyword evidence="12" id="KW-1185">Reference proteome</keyword>
<evidence type="ECO:0000256" key="9">
    <source>
        <dbReference type="SAM" id="SignalP"/>
    </source>
</evidence>
<evidence type="ECO:0000256" key="2">
    <source>
        <dbReference type="ARBA" id="ARBA00009834"/>
    </source>
</evidence>
<name>A0A498LGX1_LABRO</name>
<keyword evidence="6" id="KW-0653">Protein transport</keyword>
<evidence type="ECO:0000256" key="1">
    <source>
        <dbReference type="ARBA" id="ARBA00004496"/>
    </source>
</evidence>
<dbReference type="InterPro" id="IPR036388">
    <property type="entry name" value="WH-like_DNA-bd_sf"/>
</dbReference>
<evidence type="ECO:0000313" key="12">
    <source>
        <dbReference type="Proteomes" id="UP000290572"/>
    </source>
</evidence>
<dbReference type="InterPro" id="IPR040608">
    <property type="entry name" value="Snf8/Vps36"/>
</dbReference>
<comment type="similarity">
    <text evidence="2">Belongs to the SNF8 family.</text>
</comment>
<evidence type="ECO:0000256" key="7">
    <source>
        <dbReference type="ARBA" id="ARBA00023054"/>
    </source>
</evidence>
<dbReference type="AlphaFoldDB" id="A0A498LGX1"/>
<dbReference type="GO" id="GO:0005179">
    <property type="term" value="F:hormone activity"/>
    <property type="evidence" value="ECO:0007669"/>
    <property type="project" value="InterPro"/>
</dbReference>
<dbReference type="GO" id="GO:0000814">
    <property type="term" value="C:ESCRT II complex"/>
    <property type="evidence" value="ECO:0007669"/>
    <property type="project" value="InterPro"/>
</dbReference>
<dbReference type="FunFam" id="1.10.10.10:FF:000085">
    <property type="entry name" value="Vacuolar-sorting protein SNF8"/>
    <property type="match status" value="1"/>
</dbReference>
<dbReference type="InterPro" id="IPR036390">
    <property type="entry name" value="WH_DNA-bd_sf"/>
</dbReference>
<dbReference type="GO" id="GO:0043328">
    <property type="term" value="P:protein transport to vacuole involved in ubiquitin-dependent protein catabolic process via the multivesicular body sorting pathway"/>
    <property type="evidence" value="ECO:0007669"/>
    <property type="project" value="TreeGrafter"/>
</dbReference>
<dbReference type="FunFam" id="1.10.10.10:FF:000234">
    <property type="entry name" value="Vacuolar-sorting protein SNF8"/>
    <property type="match status" value="1"/>
</dbReference>
<keyword evidence="7" id="KW-0175">Coiled coil</keyword>